<dbReference type="Pfam" id="PF24732">
    <property type="entry name" value="ParE_like"/>
    <property type="match status" value="1"/>
</dbReference>
<proteinExistence type="predicted"/>
<reference evidence="4 5" key="1">
    <citation type="submission" date="2018-04" db="EMBL/GenBank/DDBJ databases">
        <title>Serotype diversity and antimicrobial resistance among Salmonella enterica isolated from patients at an equine referral hospital.</title>
        <authorList>
            <person name="Leon I.M."/>
            <person name="Lawhon S.D."/>
            <person name="Norman K.N."/>
            <person name="Threadgill D.S."/>
            <person name="Ohta N."/>
            <person name="Vinasco J."/>
            <person name="Scott H.M."/>
        </authorList>
    </citation>
    <scope>NUCLEOTIDE SEQUENCE [LARGE SCALE GENOMIC DNA]</scope>
    <source>
        <strain evidence="3 4">159</strain>
        <strain evidence="2 5">230</strain>
    </source>
</reference>
<protein>
    <recommendedName>
        <fullName evidence="1">ParE-like toxin domain-containing protein</fullName>
    </recommendedName>
</protein>
<name>A0A2T8WQN7_SALET</name>
<dbReference type="RefSeq" id="WP_058645161.1">
    <property type="nucleotide sequence ID" value="NZ_QDLV01000049.1"/>
</dbReference>
<dbReference type="AlphaFoldDB" id="A0A2T8WQN7"/>
<feature type="domain" description="ParE-like toxin" evidence="1">
    <location>
        <begin position="21"/>
        <end position="77"/>
    </location>
</feature>
<sequence length="82" mass="9709">MNASIPPFQFFRTDPRHVSKSTMSKARRLLSLYQQGKRVYSQIGQTGYLKINLGMRWRLLSKDAGKSWLFMSHQAYDRELKR</sequence>
<evidence type="ECO:0000313" key="5">
    <source>
        <dbReference type="Proteomes" id="UP000245551"/>
    </source>
</evidence>
<dbReference type="EMBL" id="QDLV01000049">
    <property type="protein sequence ID" value="PVJ40708.1"/>
    <property type="molecule type" value="Genomic_DNA"/>
</dbReference>
<evidence type="ECO:0000259" key="1">
    <source>
        <dbReference type="Pfam" id="PF24732"/>
    </source>
</evidence>
<evidence type="ECO:0000313" key="3">
    <source>
        <dbReference type="EMBL" id="PVM62701.1"/>
    </source>
</evidence>
<dbReference type="Proteomes" id="UP000245551">
    <property type="component" value="Unassembled WGS sequence"/>
</dbReference>
<evidence type="ECO:0000313" key="2">
    <source>
        <dbReference type="EMBL" id="PVJ40708.1"/>
    </source>
</evidence>
<comment type="caution">
    <text evidence="2">The sequence shown here is derived from an EMBL/GenBank/DDBJ whole genome shotgun (WGS) entry which is preliminary data.</text>
</comment>
<dbReference type="EMBL" id="QDOO01000060">
    <property type="protein sequence ID" value="PVM62701.1"/>
    <property type="molecule type" value="Genomic_DNA"/>
</dbReference>
<evidence type="ECO:0000313" key="4">
    <source>
        <dbReference type="Proteomes" id="UP000245068"/>
    </source>
</evidence>
<gene>
    <name evidence="3" type="ORF">C4784_27135</name>
    <name evidence="2" type="ORF">C4855_26325</name>
</gene>
<dbReference type="InterPro" id="IPR056925">
    <property type="entry name" value="ParE-like"/>
</dbReference>
<dbReference type="Proteomes" id="UP000245068">
    <property type="component" value="Unassembled WGS sequence"/>
</dbReference>
<organism evidence="2 5">
    <name type="scientific">Salmonella enterica subsp. enterica serovar Gaminara</name>
    <dbReference type="NCBI Taxonomy" id="913070"/>
    <lineage>
        <taxon>Bacteria</taxon>
        <taxon>Pseudomonadati</taxon>
        <taxon>Pseudomonadota</taxon>
        <taxon>Gammaproteobacteria</taxon>
        <taxon>Enterobacterales</taxon>
        <taxon>Enterobacteriaceae</taxon>
        <taxon>Salmonella</taxon>
    </lineage>
</organism>
<accession>A0A2T8WQN7</accession>